<organism evidence="2 3">
    <name type="scientific">Rhizoctonia solani 123E</name>
    <dbReference type="NCBI Taxonomy" id="1423351"/>
    <lineage>
        <taxon>Eukaryota</taxon>
        <taxon>Fungi</taxon>
        <taxon>Dikarya</taxon>
        <taxon>Basidiomycota</taxon>
        <taxon>Agaricomycotina</taxon>
        <taxon>Agaricomycetes</taxon>
        <taxon>Cantharellales</taxon>
        <taxon>Ceratobasidiaceae</taxon>
        <taxon>Rhizoctonia</taxon>
    </lineage>
</organism>
<sequence>MIFLRTPRPAFLNSFALLGPLVQKHRSHIRAHPCRIFQRLFTPHQRPHAQHPTGKHEITGGGEYDGRCEHDASESETDKCGYAPYECGEDVCECGEYPQWKGR</sequence>
<dbReference type="AlphaFoldDB" id="A0A074RPK9"/>
<dbReference type="EMBL" id="AZST01000422">
    <property type="protein sequence ID" value="KEP49011.1"/>
    <property type="molecule type" value="Genomic_DNA"/>
</dbReference>
<comment type="caution">
    <text evidence="2">The sequence shown here is derived from an EMBL/GenBank/DDBJ whole genome shotgun (WGS) entry which is preliminary data.</text>
</comment>
<evidence type="ECO:0000313" key="2">
    <source>
        <dbReference type="EMBL" id="KEP49011.1"/>
    </source>
</evidence>
<accession>A0A074RPK9</accession>
<gene>
    <name evidence="2" type="ORF">V565_110370</name>
</gene>
<evidence type="ECO:0000256" key="1">
    <source>
        <dbReference type="SAM" id="MobiDB-lite"/>
    </source>
</evidence>
<protein>
    <submittedName>
        <fullName evidence="2">Uncharacterized protein</fullName>
    </submittedName>
</protein>
<feature type="compositionally biased region" description="Basic and acidic residues" evidence="1">
    <location>
        <begin position="54"/>
        <end position="70"/>
    </location>
</feature>
<reference evidence="2 3" key="1">
    <citation type="submission" date="2013-12" db="EMBL/GenBank/DDBJ databases">
        <authorList>
            <person name="Cubeta M."/>
            <person name="Pakala S."/>
            <person name="Fedorova N."/>
            <person name="Thomas E."/>
            <person name="Dean R."/>
            <person name="Jabaji S."/>
            <person name="Neate S."/>
            <person name="Toda T."/>
            <person name="Tavantzis S."/>
            <person name="Vilgalys R."/>
            <person name="Bharathan N."/>
            <person name="Pakala S."/>
            <person name="Losada L.S."/>
            <person name="Zafar N."/>
            <person name="Nierman W."/>
        </authorList>
    </citation>
    <scope>NUCLEOTIDE SEQUENCE [LARGE SCALE GENOMIC DNA]</scope>
    <source>
        <strain evidence="2 3">123E</strain>
    </source>
</reference>
<evidence type="ECO:0000313" key="3">
    <source>
        <dbReference type="Proteomes" id="UP000027456"/>
    </source>
</evidence>
<dbReference type="Proteomes" id="UP000027456">
    <property type="component" value="Unassembled WGS sequence"/>
</dbReference>
<keyword evidence="3" id="KW-1185">Reference proteome</keyword>
<proteinExistence type="predicted"/>
<name>A0A074RPK9_9AGAM</name>
<dbReference type="HOGENOM" id="CLU_2265245_0_0_1"/>
<feature type="region of interest" description="Disordered" evidence="1">
    <location>
        <begin position="44"/>
        <end position="70"/>
    </location>
</feature>